<dbReference type="Gene3D" id="1.20.5.190">
    <property type="match status" value="1"/>
</dbReference>
<dbReference type="STRING" id="75743.A0A401NRC6"/>
<organism evidence="4 5">
    <name type="scientific">Scyliorhinus torazame</name>
    <name type="common">Cloudy catshark</name>
    <name type="synonym">Catulus torazame</name>
    <dbReference type="NCBI Taxonomy" id="75743"/>
    <lineage>
        <taxon>Eukaryota</taxon>
        <taxon>Metazoa</taxon>
        <taxon>Chordata</taxon>
        <taxon>Craniata</taxon>
        <taxon>Vertebrata</taxon>
        <taxon>Chondrichthyes</taxon>
        <taxon>Elasmobranchii</taxon>
        <taxon>Galeomorphii</taxon>
        <taxon>Galeoidea</taxon>
        <taxon>Carcharhiniformes</taxon>
        <taxon>Scyliorhinidae</taxon>
        <taxon>Scyliorhinus</taxon>
    </lineage>
</organism>
<name>A0A401NRC6_SCYTO</name>
<feature type="region of interest" description="Disordered" evidence="3">
    <location>
        <begin position="617"/>
        <end position="640"/>
    </location>
</feature>
<evidence type="ECO:0008006" key="6">
    <source>
        <dbReference type="Google" id="ProtNLM"/>
    </source>
</evidence>
<evidence type="ECO:0000313" key="4">
    <source>
        <dbReference type="EMBL" id="GCB63425.1"/>
    </source>
</evidence>
<dbReference type="SMART" id="SM00015">
    <property type="entry name" value="IQ"/>
    <property type="match status" value="3"/>
</dbReference>
<keyword evidence="5" id="KW-1185">Reference proteome</keyword>
<dbReference type="OrthoDB" id="2136082at2759"/>
<feature type="compositionally biased region" description="Acidic residues" evidence="3">
    <location>
        <begin position="664"/>
        <end position="675"/>
    </location>
</feature>
<dbReference type="OMA" id="TLISKCQ"/>
<accession>A0A401NRC6</accession>
<comment type="caution">
    <text evidence="4">The sequence shown here is derived from an EMBL/GenBank/DDBJ whole genome shotgun (WGS) entry which is preliminary data.</text>
</comment>
<dbReference type="Pfam" id="PF00612">
    <property type="entry name" value="IQ"/>
    <property type="match status" value="3"/>
</dbReference>
<dbReference type="AlphaFoldDB" id="A0A401NRC6"/>
<sequence length="728" mass="83817">GEDELSIITYESNVEKKPKRKSNKPPMSPKSPYLSNTNLQPKKAAVWRPLKGTGTMHVENTSARVPREMWVASLRQGIALSQSLKSESDSGFSRNSNYTSTPEYLKEALGMKKPKHSRSASIGYVPGTPDYKEKEDMYDEIIELKKMIQAQKAENDILKTKLRRSEEENSRKEKQIEQLLDPSKSLEYARSLIDKKNDTSGIVNGLKKKIYKLEKQCKEKDCIVNKFQTDLKTTNIEEMKIATETYYEEIQRLRLLLTDNETADRKSIAESRESQKQQKVLNSTILRLSKSLKNLQEENKSLKVDLDQARRSSGESSTAQGYNDWSKQRLVRRVVELEKKVSDQELAVSPSRAKSRTTERKRPEAGCIMNQTQQQEEQHVDQQQECGRLRELVKKLKEDRSHLQNQLATRDTEVKQLIQERSEMDKELQRLGATKTDKPPEEYRREIRCLTENIKQLEAELDDHRRMKLRCNDFVEEHSASNQSIVGLTRNHRSTRATSASSSQLKQEGGKEQAAKTIQKHWRQYRNQKEDTDMEEAITVIQASARGHLTRKKLEGTHSVGLKKMSVASSQQNKSSHVSHRNNVQNQLLAEDEREEAVSFIQSSFRAHLTRKQYLRESAEQRKGASTGDTKEITITRRKSSTVQPWSKYSGYLKDDEYIDEIEEDIFKDEDQEEAEPSKKLKISPNRPSTSRSNRYLPQTSGEVESDDSDSVIVTSPSRPLKRQDSNF</sequence>
<reference evidence="4 5" key="1">
    <citation type="journal article" date="2018" name="Nat. Ecol. Evol.">
        <title>Shark genomes provide insights into elasmobranch evolution and the origin of vertebrates.</title>
        <authorList>
            <person name="Hara Y"/>
            <person name="Yamaguchi K"/>
            <person name="Onimaru K"/>
            <person name="Kadota M"/>
            <person name="Koyanagi M"/>
            <person name="Keeley SD"/>
            <person name="Tatsumi K"/>
            <person name="Tanaka K"/>
            <person name="Motone F"/>
            <person name="Kageyama Y"/>
            <person name="Nozu R"/>
            <person name="Adachi N"/>
            <person name="Nishimura O"/>
            <person name="Nakagawa R"/>
            <person name="Tanegashima C"/>
            <person name="Kiyatake I"/>
            <person name="Matsumoto R"/>
            <person name="Murakumo K"/>
            <person name="Nishida K"/>
            <person name="Terakita A"/>
            <person name="Kuratani S"/>
            <person name="Sato K"/>
            <person name="Hyodo S Kuraku.S."/>
        </authorList>
    </citation>
    <scope>NUCLEOTIDE SEQUENCE [LARGE SCALE GENOMIC DNA]</scope>
</reference>
<evidence type="ECO:0000256" key="1">
    <source>
        <dbReference type="ARBA" id="ARBA00022737"/>
    </source>
</evidence>
<protein>
    <recommendedName>
        <fullName evidence="6">IQ domain-containing protein E</fullName>
    </recommendedName>
</protein>
<feature type="coiled-coil region" evidence="2">
    <location>
        <begin position="134"/>
        <end position="175"/>
    </location>
</feature>
<feature type="region of interest" description="Disordered" evidence="3">
    <location>
        <begin position="664"/>
        <end position="728"/>
    </location>
</feature>
<keyword evidence="2" id="KW-0175">Coiled coil</keyword>
<dbReference type="InterPro" id="IPR027417">
    <property type="entry name" value="P-loop_NTPase"/>
</dbReference>
<feature type="compositionally biased region" description="Low complexity" evidence="3">
    <location>
        <begin position="684"/>
        <end position="703"/>
    </location>
</feature>
<evidence type="ECO:0000256" key="3">
    <source>
        <dbReference type="SAM" id="MobiDB-lite"/>
    </source>
</evidence>
<feature type="compositionally biased region" description="Basic and acidic residues" evidence="3">
    <location>
        <begin position="617"/>
        <end position="635"/>
    </location>
</feature>
<evidence type="ECO:0000313" key="5">
    <source>
        <dbReference type="Proteomes" id="UP000288216"/>
    </source>
</evidence>
<evidence type="ECO:0000256" key="2">
    <source>
        <dbReference type="SAM" id="Coils"/>
    </source>
</evidence>
<feature type="region of interest" description="Disordered" evidence="3">
    <location>
        <begin position="486"/>
        <end position="516"/>
    </location>
</feature>
<proteinExistence type="predicted"/>
<feature type="coiled-coil region" evidence="2">
    <location>
        <begin position="379"/>
        <end position="467"/>
    </location>
</feature>
<dbReference type="InterPro" id="IPR052318">
    <property type="entry name" value="CellDiv_DevSignal_Domain"/>
</dbReference>
<dbReference type="PROSITE" id="PS50096">
    <property type="entry name" value="IQ"/>
    <property type="match status" value="2"/>
</dbReference>
<gene>
    <name evidence="4" type="ORF">scyTo_0011618</name>
</gene>
<dbReference type="EMBL" id="BFAA01005343">
    <property type="protein sequence ID" value="GCB63425.1"/>
    <property type="molecule type" value="Genomic_DNA"/>
</dbReference>
<feature type="non-terminal residue" evidence="4">
    <location>
        <position position="1"/>
    </location>
</feature>
<dbReference type="SUPFAM" id="SSF52540">
    <property type="entry name" value="P-loop containing nucleoside triphosphate hydrolases"/>
    <property type="match status" value="1"/>
</dbReference>
<dbReference type="Proteomes" id="UP000288216">
    <property type="component" value="Unassembled WGS sequence"/>
</dbReference>
<dbReference type="InterPro" id="IPR000048">
    <property type="entry name" value="IQ_motif_EF-hand-BS"/>
</dbReference>
<keyword evidence="1" id="KW-0677">Repeat</keyword>
<dbReference type="PANTHER" id="PTHR22590">
    <property type="entry name" value="MYOSIN MOTOR DOMAIN-CONTAINING PROTEIN"/>
    <property type="match status" value="1"/>
</dbReference>
<dbReference type="PANTHER" id="PTHR22590:SF3">
    <property type="entry name" value="IQ DOMAIN-CONTAINING PROTEIN E"/>
    <property type="match status" value="1"/>
</dbReference>
<feature type="region of interest" description="Disordered" evidence="3">
    <location>
        <begin position="1"/>
        <end position="44"/>
    </location>
</feature>
<feature type="coiled-coil region" evidence="2">
    <location>
        <begin position="278"/>
        <end position="347"/>
    </location>
</feature>